<keyword evidence="2" id="KW-1133">Transmembrane helix</keyword>
<dbReference type="EMBL" id="MCFL01000011">
    <property type="protein sequence ID" value="ORZ37845.1"/>
    <property type="molecule type" value="Genomic_DNA"/>
</dbReference>
<dbReference type="Gene3D" id="3.50.50.60">
    <property type="entry name" value="FAD/NAD(P)-binding domain"/>
    <property type="match status" value="1"/>
</dbReference>
<feature type="region of interest" description="Disordered" evidence="1">
    <location>
        <begin position="72"/>
        <end position="95"/>
    </location>
</feature>
<comment type="caution">
    <text evidence="3">The sequence shown here is derived from an EMBL/GenBank/DDBJ whole genome shotgun (WGS) entry which is preliminary data.</text>
</comment>
<evidence type="ECO:0008006" key="5">
    <source>
        <dbReference type="Google" id="ProtNLM"/>
    </source>
</evidence>
<dbReference type="GO" id="GO:0016491">
    <property type="term" value="F:oxidoreductase activity"/>
    <property type="evidence" value="ECO:0007669"/>
    <property type="project" value="TreeGrafter"/>
</dbReference>
<evidence type="ECO:0000256" key="2">
    <source>
        <dbReference type="SAM" id="Phobius"/>
    </source>
</evidence>
<dbReference type="PANTHER" id="PTHR42923">
    <property type="entry name" value="PROTOPORPHYRINOGEN OXIDASE"/>
    <property type="match status" value="1"/>
</dbReference>
<dbReference type="SUPFAM" id="SSF51905">
    <property type="entry name" value="FAD/NAD(P)-binding domain"/>
    <property type="match status" value="1"/>
</dbReference>
<evidence type="ECO:0000256" key="1">
    <source>
        <dbReference type="SAM" id="MobiDB-lite"/>
    </source>
</evidence>
<sequence length="508" mass="55728">MVTPTATQPKRVAIIGSGLAGITMAYLLTHPDTTAAANTYFDVTIYEAAPTVGMDSHGMDVPCGCDQCAAERSRSPSPVSSPTMTSPQGSGQVGHVQQRMDSPFRMFIDTYYGTLVSMYKHLGIPFARANLDVCFARLAPSSTLGGNLQPAEVIFSDKFYSLGSRILRIPSVLLRPWTQWSTFRLYLDRKRFISTARRLRTARQLPSIQCTLGEYLTREGYSDLFIYDHLVPVLSVYMSAKHDRILAMPAATILDVYGRPESHVGWCTVTDGIATVCRELLKYLPKSKQRWGTKIQHPDTYDLVILATPASVSMRLISRPPRPSHTPRTSSSIWRTLPTTSVNHLRTLPAHCPPLLQTTNPLSAIDPAKIQGKFDFPRARLTLDTERALDAVYKLQGMGNLFIIGAPMFPGVPLLEGCVASAVDVAGRLGVQRPWKVSDGEYIGYQEGRQGGSIVEAFLRGELTYCDPAGSRYATGEQRGPRGWTKWGAVAAVLVGVVGAVAYKVIEV</sequence>
<keyword evidence="4" id="KW-1185">Reference proteome</keyword>
<organism evidence="3 4">
    <name type="scientific">Catenaria anguillulae PL171</name>
    <dbReference type="NCBI Taxonomy" id="765915"/>
    <lineage>
        <taxon>Eukaryota</taxon>
        <taxon>Fungi</taxon>
        <taxon>Fungi incertae sedis</taxon>
        <taxon>Blastocladiomycota</taxon>
        <taxon>Blastocladiomycetes</taxon>
        <taxon>Blastocladiales</taxon>
        <taxon>Catenariaceae</taxon>
        <taxon>Catenaria</taxon>
    </lineage>
</organism>
<name>A0A1Y2HTE0_9FUNG</name>
<feature type="compositionally biased region" description="Low complexity" evidence="1">
    <location>
        <begin position="75"/>
        <end position="87"/>
    </location>
</feature>
<evidence type="ECO:0000313" key="3">
    <source>
        <dbReference type="EMBL" id="ORZ37845.1"/>
    </source>
</evidence>
<accession>A0A1Y2HTE0</accession>
<keyword evidence="2" id="KW-0472">Membrane</keyword>
<evidence type="ECO:0000313" key="4">
    <source>
        <dbReference type="Proteomes" id="UP000193411"/>
    </source>
</evidence>
<dbReference type="STRING" id="765915.A0A1Y2HTE0"/>
<dbReference type="OrthoDB" id="5977668at2759"/>
<dbReference type="Pfam" id="PF13450">
    <property type="entry name" value="NAD_binding_8"/>
    <property type="match status" value="1"/>
</dbReference>
<dbReference type="AlphaFoldDB" id="A0A1Y2HTE0"/>
<gene>
    <name evidence="3" type="ORF">BCR44DRAFT_1430036</name>
</gene>
<proteinExistence type="predicted"/>
<dbReference type="InterPro" id="IPR036188">
    <property type="entry name" value="FAD/NAD-bd_sf"/>
</dbReference>
<reference evidence="3 4" key="1">
    <citation type="submission" date="2016-07" db="EMBL/GenBank/DDBJ databases">
        <title>Pervasive Adenine N6-methylation of Active Genes in Fungi.</title>
        <authorList>
            <consortium name="DOE Joint Genome Institute"/>
            <person name="Mondo S.J."/>
            <person name="Dannebaum R.O."/>
            <person name="Kuo R.C."/>
            <person name="Labutti K."/>
            <person name="Haridas S."/>
            <person name="Kuo A."/>
            <person name="Salamov A."/>
            <person name="Ahrendt S.R."/>
            <person name="Lipzen A."/>
            <person name="Sullivan W."/>
            <person name="Andreopoulos W.B."/>
            <person name="Clum A."/>
            <person name="Lindquist E."/>
            <person name="Daum C."/>
            <person name="Ramamoorthy G.K."/>
            <person name="Gryganskyi A."/>
            <person name="Culley D."/>
            <person name="Magnuson J.K."/>
            <person name="James T.Y."/>
            <person name="O'Malley M.A."/>
            <person name="Stajich J.E."/>
            <person name="Spatafora J.W."/>
            <person name="Visel A."/>
            <person name="Grigoriev I.V."/>
        </authorList>
    </citation>
    <scope>NUCLEOTIDE SEQUENCE [LARGE SCALE GENOMIC DNA]</scope>
    <source>
        <strain evidence="3 4">PL171</strain>
    </source>
</reference>
<keyword evidence="2" id="KW-0812">Transmembrane</keyword>
<protein>
    <recommendedName>
        <fullName evidence="5">Amine oxidase domain-containing protein</fullName>
    </recommendedName>
</protein>
<dbReference type="PANTHER" id="PTHR42923:SF17">
    <property type="entry name" value="AMINE OXIDASE DOMAIN-CONTAINING PROTEIN"/>
    <property type="match status" value="1"/>
</dbReference>
<feature type="transmembrane region" description="Helical" evidence="2">
    <location>
        <begin position="12"/>
        <end position="29"/>
    </location>
</feature>
<dbReference type="InterPro" id="IPR050464">
    <property type="entry name" value="Zeta_carotene_desat/Oxidored"/>
</dbReference>
<dbReference type="Proteomes" id="UP000193411">
    <property type="component" value="Unassembled WGS sequence"/>
</dbReference>